<feature type="region of interest" description="Disordered" evidence="2">
    <location>
        <begin position="852"/>
        <end position="872"/>
    </location>
</feature>
<dbReference type="PANTHER" id="PTHR21553">
    <property type="entry name" value="ALMS1-RELATED"/>
    <property type="match status" value="1"/>
</dbReference>
<name>A0A8J6GT65_MICOH</name>
<feature type="compositionally biased region" description="Polar residues" evidence="2">
    <location>
        <begin position="609"/>
        <end position="618"/>
    </location>
</feature>
<feature type="compositionally biased region" description="Low complexity" evidence="2">
    <location>
        <begin position="1221"/>
        <end position="1233"/>
    </location>
</feature>
<sequence length="2317" mass="259886">ILIFQVREQERGIAFQIREDIKQRRNQQFSRLAEELRAEWEEAQSQKIQNLEKLYLASLRHMGEGHRQAKENVSELNIEVNRIPSLKTNSSTYHHISTFVSRQMGTKQNQERLMEELKQLQKEDLARRRQTVAQMPPQLVELPYRRSEVKEDWQRELECAFEDMYNADRKVKGNLILHLTPEPLPDMSDQLQDEELDLSMERENQVPFAMKTQQIPSRILFKRLLNKIRNQKSLWTIKSVSEDDSELTTSISETEGKAPTMESMESGAITLEERTLSSEQEQVMDSDRLTIESGPLSSEDKPFFCQADAGKEQAVAAFLPVTTVTQCSVLLHPQEEAAKIRMSARHKQIMEIEEQKQKQLELLEQIEQQKLRLETDCFRAQLEEEENRKKIQQPEVCSAPVSHAVISDEDCHRQMIRNYQHQLLQQNRLHKQSVETARKRLLEYQTILKERYPSKSPMSLIPDSVISGPTQKSQKSAAAADHWVPCQRLKLSPDKCQPVQSSQIPTLDQSHIQAVRQGHFPQRQGETGASEMLAKQSVGSQEHLLQFSQAEAHQRDYKFVPKDSHAPSRTMSYNRPQMLLDTGEVSKPLRTTTCQTLDSQRISSEDSETISSKPTEPSSFLPLVPERSFTSLPVKHESGKVQEPFTTISKSTVSVNQSVISQIHDQPLSSSGTIKAQHSNLKFPQEQLELQKESLQARQEAQEKLAYCTQKELEKQAGLPEFLPSSSGDLFTSLPSASAESGKIQASSAESEATVSSGIMDRLWGFSQPVSSQQTNLEFLQEQISVQKDNLQARREAQEVLLAHKQSKLDEIVHSEQTRPFGPHHMTQKPFSSLTLTDRHSRKIQEQTFPTNKKGLLPSQSEISRSQDGSSSFIQQIPPIHSSLKLLQERLATQRDAIQARDEVQEELLLHRERSLGDTVYGPVKSLSSVVTQHSDASHAVSEVGPKGSQELYSSEKENVVPASHLITPALEEETHGFPQHRQEHFTTLQEQLHIQRVILGARKETQKYALKENELEKGLRCQQTGTLSSSSQGAEWERSQEFISVKSDSTEPLSLKIPGIQERLVRFSQHTFPMQNKVEENHEWEVIEKESSSQQTGLSSFMPSLGPSSCVSLPSADSGTTQSDSKVTSSHLQVPELQDRLRKISQLIQPQQDSLKALQEQLATQREAIIQCKQEAHEEILREWKERVFPEQVGPSPLIPQHSLASFPLSDSERTQELCSSTSEDGVSSSSSEMLALPGRALGLSHTALPQQSNVTAHPEHLHAQTNSFHSMEKAQEELMFPKPCKFAEIEHFIHPHHGDLKAHQQQLDVQRKATRSDQEIQEELLLMRLNTLEQRVSCKQISSSSFSEQIPLSIANSEGSLQSFPTKSDDPEMPSFHGELPQQDNLTMQLDLEMVSHKDLLLHKLNSQDKSGSPEHAIPALFLSKEIEHPFIPLPFAEAKSESICETYLPKKELVAPSREAVTPRMQNRLLSYSQPVLTQQDNMTLQKQLHLQREALHSRQKAQEELLMQRQTALKQQIEKHKETLKEFLNISQARKSTGENDLKIQNIDELRGWLPLIQAPAWGVSDQGGSSGEQPRSADVHGEHSGESLGKDLSGRASKPPVSKVKCGLDLNQHELSTIQEVESPASGRTSIPGKSDFCQDRDPLRVSVSREQSFLGSPLACDPFGHHQPPAQNSRSHDYDEAAKVKEPDVENHAVLSHAVSEEAASTYLGPAGKPDDKAETQEMSQELLSSVTVSTGSFLSYEVTDLSLTDPESFSEQTELQEQDSTTKQEETSPFSCAVPSTPVIYQQLYPLGASESLLPKEEEKASDHTHIQQIIDKDLHEANLIPEKRDLQGVDLDFPELEHVFPHLHHQLFKPLKPYLDFDLSPFSSGISLDNRDFHEETESGYGIMEEPDLTLVSTSDISIAETDLANLTLEERDSEAQGCSQVNAISPMEDLLNPLLRQQVLCLKQVKLCRSWCQQQLLPNGTLSARLNGGPRFGCFLTKPRKHSKTKLLSQNQAGAPSTETSVYGAALESCMDQPQVAPSGNRRKGVSKVRAPLPEERRTTQSLIHQRALRLYRQLAEVKQQREEKTKQEVCAQNIARAKEFHKAGSTRHLEDLPGGILLGTSRERPGARAACKGSEQGPRPQPPRPPDLSADSVRTVDKEPRPALPAAPTVRSRQTEFPTQTLASSSSTTPKRPFPPAADRLGQPKSRVNSQRRVGTRARLRGGRGHVGGLWWAGLREGRYPAPPQALSWPRRASGGTGKLRSRVVERRHSCKREDTAGQVSVLCCGGRVPPQTQGAGCSGHATYPPGVRLQQAWAASLRSSAD</sequence>
<feature type="compositionally biased region" description="Polar residues" evidence="2">
    <location>
        <begin position="1755"/>
        <end position="1770"/>
    </location>
</feature>
<keyword evidence="1" id="KW-0175">Coiled coil</keyword>
<dbReference type="GO" id="GO:0005814">
    <property type="term" value="C:centriole"/>
    <property type="evidence" value="ECO:0007669"/>
    <property type="project" value="TreeGrafter"/>
</dbReference>
<dbReference type="GO" id="GO:0005813">
    <property type="term" value="C:centrosome"/>
    <property type="evidence" value="ECO:0007669"/>
    <property type="project" value="TreeGrafter"/>
</dbReference>
<feature type="compositionally biased region" description="Basic and acidic residues" evidence="2">
    <location>
        <begin position="1580"/>
        <end position="1598"/>
    </location>
</feature>
<proteinExistence type="predicted"/>
<feature type="region of interest" description="Disordered" evidence="2">
    <location>
        <begin position="1755"/>
        <end position="1782"/>
    </location>
</feature>
<dbReference type="GO" id="GO:0046599">
    <property type="term" value="P:regulation of centriole replication"/>
    <property type="evidence" value="ECO:0007669"/>
    <property type="project" value="TreeGrafter"/>
</dbReference>
<evidence type="ECO:0000256" key="1">
    <source>
        <dbReference type="SAM" id="Coils"/>
    </source>
</evidence>
<organism evidence="3 4">
    <name type="scientific">Microtus ochrogaster</name>
    <name type="common">Prairie vole</name>
    <dbReference type="NCBI Taxonomy" id="79684"/>
    <lineage>
        <taxon>Eukaryota</taxon>
        <taxon>Metazoa</taxon>
        <taxon>Chordata</taxon>
        <taxon>Craniata</taxon>
        <taxon>Vertebrata</taxon>
        <taxon>Euteleostomi</taxon>
        <taxon>Mammalia</taxon>
        <taxon>Eutheria</taxon>
        <taxon>Euarchontoglires</taxon>
        <taxon>Glires</taxon>
        <taxon>Rodentia</taxon>
        <taxon>Myomorpha</taxon>
        <taxon>Muroidea</taxon>
        <taxon>Cricetidae</taxon>
        <taxon>Arvicolinae</taxon>
        <taxon>Microtus</taxon>
    </lineage>
</organism>
<feature type="compositionally biased region" description="Polar residues" evidence="2">
    <location>
        <begin position="2165"/>
        <end position="2184"/>
    </location>
</feature>
<feature type="coiled-coil region" evidence="1">
    <location>
        <begin position="770"/>
        <end position="797"/>
    </location>
</feature>
<feature type="region of interest" description="Disordered" evidence="2">
    <location>
        <begin position="1624"/>
        <end position="1645"/>
    </location>
</feature>
<evidence type="ECO:0000313" key="4">
    <source>
        <dbReference type="Proteomes" id="UP000710432"/>
    </source>
</evidence>
<dbReference type="EMBL" id="JAATJU010020180">
    <property type="protein sequence ID" value="KAH0516496.1"/>
    <property type="molecule type" value="Genomic_DNA"/>
</dbReference>
<feature type="region of interest" description="Disordered" evidence="2">
    <location>
        <begin position="595"/>
        <end position="623"/>
    </location>
</feature>
<evidence type="ECO:0000313" key="3">
    <source>
        <dbReference type="EMBL" id="KAH0516496.1"/>
    </source>
</evidence>
<feature type="compositionally biased region" description="Basic and acidic residues" evidence="2">
    <location>
        <begin position="2096"/>
        <end position="2105"/>
    </location>
</feature>
<gene>
    <name evidence="3" type="ORF">LTLLF_125180</name>
</gene>
<feature type="region of interest" description="Disordered" evidence="2">
    <location>
        <begin position="2096"/>
        <end position="2210"/>
    </location>
</feature>
<feature type="region of interest" description="Disordered" evidence="2">
    <location>
        <begin position="1211"/>
        <end position="1235"/>
    </location>
</feature>
<dbReference type="Proteomes" id="UP000710432">
    <property type="component" value="Unassembled WGS sequence"/>
</dbReference>
<protein>
    <submittedName>
        <fullName evidence="3">Centrosomal protein of 295 kDa</fullName>
    </submittedName>
</protein>
<feature type="coiled-coil region" evidence="1">
    <location>
        <begin position="349"/>
        <end position="388"/>
    </location>
</feature>
<feature type="region of interest" description="Disordered" evidence="2">
    <location>
        <begin position="1110"/>
        <end position="1131"/>
    </location>
</feature>
<feature type="non-terminal residue" evidence="3">
    <location>
        <position position="1"/>
    </location>
</feature>
<feature type="region of interest" description="Disordered" evidence="2">
    <location>
        <begin position="1712"/>
        <end position="1732"/>
    </location>
</feature>
<dbReference type="PANTHER" id="PTHR21553:SF25">
    <property type="entry name" value="CENTROSOMAL PROTEIN OF 295 KDA"/>
    <property type="match status" value="1"/>
</dbReference>
<reference evidence="3" key="1">
    <citation type="submission" date="2020-03" db="EMBL/GenBank/DDBJ databases">
        <title>Studies in the Genomics of Life Span.</title>
        <authorList>
            <person name="Glass D."/>
        </authorList>
    </citation>
    <scope>NUCLEOTIDE SEQUENCE</scope>
    <source>
        <strain evidence="3">LTLLF</strain>
        <tissue evidence="3">Muscle</tissue>
    </source>
</reference>
<dbReference type="GO" id="GO:0005829">
    <property type="term" value="C:cytosol"/>
    <property type="evidence" value="ECO:0007669"/>
    <property type="project" value="TreeGrafter"/>
</dbReference>
<accession>A0A8J6GT65</accession>
<feature type="compositionally biased region" description="Polar residues" evidence="2">
    <location>
        <begin position="858"/>
        <end position="872"/>
    </location>
</feature>
<comment type="caution">
    <text evidence="3">The sequence shown here is derived from an EMBL/GenBank/DDBJ whole genome shotgun (WGS) entry which is preliminary data.</text>
</comment>
<feature type="region of interest" description="Disordered" evidence="2">
    <location>
        <begin position="1568"/>
        <end position="1608"/>
    </location>
</feature>
<evidence type="ECO:0000256" key="2">
    <source>
        <dbReference type="SAM" id="MobiDB-lite"/>
    </source>
</evidence>